<dbReference type="AlphaFoldDB" id="A0A948W7H4"/>
<dbReference type="EMBL" id="JAHJDP010000097">
    <property type="protein sequence ID" value="MBU2692604.1"/>
    <property type="molecule type" value="Genomic_DNA"/>
</dbReference>
<dbReference type="Proteomes" id="UP000777784">
    <property type="component" value="Unassembled WGS sequence"/>
</dbReference>
<sequence>MEIRKTIEEMESRMPWIHWKVLEPAQVQPMLANLGYDGWYDRCKYDVIAFHEEGEEKALLIWNLAVGPDRENPAKSWN</sequence>
<accession>A0A948W7H4</accession>
<comment type="caution">
    <text evidence="1">The sequence shown here is derived from an EMBL/GenBank/DDBJ whole genome shotgun (WGS) entry which is preliminary data.</text>
</comment>
<protein>
    <submittedName>
        <fullName evidence="1">Uncharacterized protein</fullName>
    </submittedName>
</protein>
<organism evidence="1 2">
    <name type="scientific">Eiseniibacteriota bacterium</name>
    <dbReference type="NCBI Taxonomy" id="2212470"/>
    <lineage>
        <taxon>Bacteria</taxon>
        <taxon>Candidatus Eiseniibacteriota</taxon>
    </lineage>
</organism>
<evidence type="ECO:0000313" key="1">
    <source>
        <dbReference type="EMBL" id="MBU2692604.1"/>
    </source>
</evidence>
<reference evidence="1" key="1">
    <citation type="submission" date="2021-05" db="EMBL/GenBank/DDBJ databases">
        <title>Energy efficiency and biological interactions define the core microbiome of deep oligotrophic groundwater.</title>
        <authorList>
            <person name="Mehrshad M."/>
            <person name="Lopez-Fernandez M."/>
            <person name="Bell E."/>
            <person name="Bernier-Latmani R."/>
            <person name="Bertilsson S."/>
            <person name="Dopson M."/>
        </authorList>
    </citation>
    <scope>NUCLEOTIDE SEQUENCE</scope>
    <source>
        <strain evidence="1">Modern_marine.mb.64</strain>
    </source>
</reference>
<proteinExistence type="predicted"/>
<name>A0A948W7H4_UNCEI</name>
<evidence type="ECO:0000313" key="2">
    <source>
        <dbReference type="Proteomes" id="UP000777784"/>
    </source>
</evidence>
<gene>
    <name evidence="1" type="ORF">KJ970_16945</name>
</gene>